<dbReference type="SMART" id="SM00809">
    <property type="entry name" value="Alpha_adaptinC2"/>
    <property type="match status" value="1"/>
</dbReference>
<evidence type="ECO:0000313" key="15">
    <source>
        <dbReference type="Proteomes" id="UP000694389"/>
    </source>
</evidence>
<dbReference type="SUPFAM" id="SSF48464">
    <property type="entry name" value="ENTH/VHS domain"/>
    <property type="match status" value="1"/>
</dbReference>
<feature type="region of interest" description="Disordered" evidence="10">
    <location>
        <begin position="487"/>
        <end position="532"/>
    </location>
</feature>
<dbReference type="CDD" id="cd14240">
    <property type="entry name" value="GAT_GGA3"/>
    <property type="match status" value="1"/>
</dbReference>
<dbReference type="Gene3D" id="1.20.58.160">
    <property type="match status" value="1"/>
</dbReference>
<evidence type="ECO:0000256" key="9">
    <source>
        <dbReference type="ARBA" id="ARBA00023136"/>
    </source>
</evidence>
<keyword evidence="5" id="KW-0967">Endosome</keyword>
<dbReference type="GO" id="GO:0031267">
    <property type="term" value="F:small GTPase binding"/>
    <property type="evidence" value="ECO:0007669"/>
    <property type="project" value="InterPro"/>
</dbReference>
<dbReference type="Gene3D" id="1.20.5.170">
    <property type="match status" value="1"/>
</dbReference>
<dbReference type="InterPro" id="IPR038425">
    <property type="entry name" value="GAT_sf"/>
</dbReference>
<dbReference type="Pfam" id="PF18308">
    <property type="entry name" value="GGA_N-GAT"/>
    <property type="match status" value="1"/>
</dbReference>
<evidence type="ECO:0000256" key="8">
    <source>
        <dbReference type="ARBA" id="ARBA00023034"/>
    </source>
</evidence>
<dbReference type="GO" id="GO:0006893">
    <property type="term" value="P:Golgi to plasma membrane transport"/>
    <property type="evidence" value="ECO:0007669"/>
    <property type="project" value="TreeGrafter"/>
</dbReference>
<feature type="domain" description="GAT" evidence="13">
    <location>
        <begin position="171"/>
        <end position="298"/>
    </location>
</feature>
<dbReference type="GO" id="GO:0005802">
    <property type="term" value="C:trans-Golgi network"/>
    <property type="evidence" value="ECO:0007669"/>
    <property type="project" value="InterPro"/>
</dbReference>
<dbReference type="InterPro" id="IPR027422">
    <property type="entry name" value="GGA1-3"/>
</dbReference>
<keyword evidence="7" id="KW-0653">Protein transport</keyword>
<sequence>MNEQHCQHNGQHTNKATHPTNRQEDWEYIIGFCDQINKELEGPQIAVNLLVHKIHSPQEWEALQALTVLEACMKNCGRRFHNEVGKYRFLNELIKVVSPKYMGDSTPEKVKLKIVEMLYSWTVAFPNEAKIGEAYQTLRRQGLVTRDPELPLDRTLIPSPPTRPKHPVFDNEDMGKLLAELLRSKNPEDLQEANRLIKNMVKEDEARVHKVTKRIHTLEEVNINVKLLTEMLSHYNKDRSSESDKEIIKELYERCDKLRRAAFKMATETEDNDTSLGDILQASDDLSRVINAYKKIVEGQPINGDSEEPRTTAGHSETETTDTLIDLAGLDTPSPPQPAAPPSQSSNPVSANPTASPIPVLPPPPKRLAGSHGSQSSSPSHPPLDKASTALFLLDDELLSLGLNDPPNSLSGQSKPKLNELSNQWTSLQAPASSVDLFGSLACSGPAVPPAEAAAVTHSLQKLQDLAMMGFSDHKSLSSQMTARGGGGFGMPGAPPLVPGQSSPSSPSLLQATMHGSPALSHAKAQSLGSAPGSPLFRSLSPCHPPLQGSPARAVDISLSNVHVPLEAIRPSKVLPVTAYDKDGVRMLLNFASDCPPCRPDVLVMVVSMLNTAPLPVHSVVLQAAVPKSMKVKLQPPSGTELAPFNPILPPASITQIMLLANPTKEKVRLRYKLAFSLGDRLCNEVGEVDQFPPQETWGHL</sequence>
<feature type="compositionally biased region" description="Low complexity" evidence="10">
    <location>
        <begin position="370"/>
        <end position="379"/>
    </location>
</feature>
<dbReference type="InterPro" id="IPR004152">
    <property type="entry name" value="GAT_dom"/>
</dbReference>
<dbReference type="FunFam" id="2.60.40.1230:FF:000001">
    <property type="entry name" value="ADP-ribosylation factor-binding protein GGA1 isoform 1"/>
    <property type="match status" value="1"/>
</dbReference>
<feature type="compositionally biased region" description="Low complexity" evidence="10">
    <location>
        <begin position="499"/>
        <end position="510"/>
    </location>
</feature>
<feature type="region of interest" description="Disordered" evidence="10">
    <location>
        <begin position="1"/>
        <end position="20"/>
    </location>
</feature>
<dbReference type="Pfam" id="PF02883">
    <property type="entry name" value="Alpha_adaptinC2"/>
    <property type="match status" value="1"/>
</dbReference>
<dbReference type="GO" id="GO:0034394">
    <property type="term" value="P:protein localization to cell surface"/>
    <property type="evidence" value="ECO:0007669"/>
    <property type="project" value="TreeGrafter"/>
</dbReference>
<dbReference type="GeneTree" id="ENSGT00940000157333"/>
<evidence type="ECO:0000256" key="1">
    <source>
        <dbReference type="ARBA" id="ARBA00004150"/>
    </source>
</evidence>
<dbReference type="Gene3D" id="1.25.40.90">
    <property type="match status" value="1"/>
</dbReference>
<reference evidence="14" key="2">
    <citation type="submission" date="2025-09" db="UniProtKB">
        <authorList>
            <consortium name="Ensembl"/>
        </authorList>
    </citation>
    <scope>IDENTIFICATION</scope>
</reference>
<evidence type="ECO:0000259" key="11">
    <source>
        <dbReference type="PROSITE" id="PS50179"/>
    </source>
</evidence>
<gene>
    <name evidence="14" type="primary">gga3b</name>
</gene>
<feature type="domain" description="VHS" evidence="11">
    <location>
        <begin position="16"/>
        <end position="146"/>
    </location>
</feature>
<comment type="similarity">
    <text evidence="3">Belongs to the GGA protein family.</text>
</comment>
<evidence type="ECO:0000313" key="14">
    <source>
        <dbReference type="Ensembl" id="ENSDLAP00005011135.2"/>
    </source>
</evidence>
<dbReference type="SUPFAM" id="SSF89009">
    <property type="entry name" value="GAT-like domain"/>
    <property type="match status" value="1"/>
</dbReference>
<dbReference type="Proteomes" id="UP000694389">
    <property type="component" value="Unassembled WGS sequence"/>
</dbReference>
<evidence type="ECO:0000256" key="5">
    <source>
        <dbReference type="ARBA" id="ARBA00022753"/>
    </source>
</evidence>
<dbReference type="InterPro" id="IPR044111">
    <property type="entry name" value="GAT_GGA3"/>
</dbReference>
<evidence type="ECO:0000256" key="7">
    <source>
        <dbReference type="ARBA" id="ARBA00022927"/>
    </source>
</evidence>
<feature type="region of interest" description="Disordered" evidence="10">
    <location>
        <begin position="300"/>
        <end position="386"/>
    </location>
</feature>
<keyword evidence="4" id="KW-0813">Transport</keyword>
<dbReference type="PANTHER" id="PTHR45905">
    <property type="entry name" value="GOLGI-LOCALIZED, GAMMA-ADAPTIN EAR CONTAINING, ARF BINDING PROTEIN"/>
    <property type="match status" value="1"/>
</dbReference>
<evidence type="ECO:0000256" key="2">
    <source>
        <dbReference type="ARBA" id="ARBA00004220"/>
    </source>
</evidence>
<dbReference type="InterPro" id="IPR013041">
    <property type="entry name" value="Clathrin_app_Ig-like_sf"/>
</dbReference>
<keyword evidence="9" id="KW-0472">Membrane</keyword>
<protein>
    <submittedName>
        <fullName evidence="14">Golgi associated, gamma adaptin ear containing, ARF binding protein 3b</fullName>
    </submittedName>
</protein>
<evidence type="ECO:0000256" key="10">
    <source>
        <dbReference type="SAM" id="MobiDB-lite"/>
    </source>
</evidence>
<evidence type="ECO:0000256" key="4">
    <source>
        <dbReference type="ARBA" id="ARBA00022448"/>
    </source>
</evidence>
<dbReference type="PROSITE" id="PS50909">
    <property type="entry name" value="GAT"/>
    <property type="match status" value="1"/>
</dbReference>
<dbReference type="InterPro" id="IPR002014">
    <property type="entry name" value="VHS_dom"/>
</dbReference>
<dbReference type="FunFam" id="1.25.40.90:FF:000011">
    <property type="entry name" value="ADP-ribosylation factor-binding protein GGA3 isoform X1"/>
    <property type="match status" value="1"/>
</dbReference>
<feature type="compositionally biased region" description="Low complexity" evidence="10">
    <location>
        <begin position="342"/>
        <end position="358"/>
    </location>
</feature>
<reference evidence="14" key="1">
    <citation type="submission" date="2025-08" db="UniProtKB">
        <authorList>
            <consortium name="Ensembl"/>
        </authorList>
    </citation>
    <scope>IDENTIFICATION</scope>
</reference>
<comment type="subcellular location">
    <subcellularLocation>
        <location evidence="2">Early endosome membrane</location>
        <topology evidence="2">Peripheral membrane protein</topology>
    </subcellularLocation>
    <subcellularLocation>
        <location evidence="1">Golgi apparatus</location>
        <location evidence="1">trans-Golgi network membrane</location>
        <topology evidence="1">Peripheral membrane protein</topology>
    </subcellularLocation>
</comment>
<proteinExistence type="inferred from homology"/>
<dbReference type="Pfam" id="PF03127">
    <property type="entry name" value="GAT"/>
    <property type="match status" value="1"/>
</dbReference>
<dbReference type="SMART" id="SM00288">
    <property type="entry name" value="VHS"/>
    <property type="match status" value="1"/>
</dbReference>
<dbReference type="GO" id="GO:0031901">
    <property type="term" value="C:early endosome membrane"/>
    <property type="evidence" value="ECO:0007669"/>
    <property type="project" value="UniProtKB-SubCell"/>
</dbReference>
<dbReference type="GO" id="GO:0035091">
    <property type="term" value="F:phosphatidylinositol binding"/>
    <property type="evidence" value="ECO:0007669"/>
    <property type="project" value="InterPro"/>
</dbReference>
<keyword evidence="15" id="KW-1185">Reference proteome</keyword>
<evidence type="ECO:0000259" key="13">
    <source>
        <dbReference type="PROSITE" id="PS50909"/>
    </source>
</evidence>
<dbReference type="SUPFAM" id="SSF49348">
    <property type="entry name" value="Clathrin adaptor appendage domain"/>
    <property type="match status" value="1"/>
</dbReference>
<dbReference type="Gene3D" id="2.60.40.1230">
    <property type="match status" value="1"/>
</dbReference>
<keyword evidence="8" id="KW-0333">Golgi apparatus</keyword>
<keyword evidence="6" id="KW-0832">Ubl conjugation</keyword>
<dbReference type="InterPro" id="IPR041198">
    <property type="entry name" value="GGA_N-GAT"/>
</dbReference>
<dbReference type="PANTHER" id="PTHR45905:SF3">
    <property type="entry name" value="ADP-RIBOSYLATION FACTOR-BINDING PROTEIN GGA3"/>
    <property type="match status" value="1"/>
</dbReference>
<dbReference type="Pfam" id="PF00790">
    <property type="entry name" value="VHS"/>
    <property type="match status" value="1"/>
</dbReference>
<dbReference type="PROSITE" id="PS50180">
    <property type="entry name" value="GAE"/>
    <property type="match status" value="1"/>
</dbReference>
<dbReference type="InterPro" id="IPR008153">
    <property type="entry name" value="GAE_dom"/>
</dbReference>
<dbReference type="Ensembl" id="ENSDLAT00005012194.2">
    <property type="protein sequence ID" value="ENSDLAP00005011135.2"/>
    <property type="gene ID" value="ENSDLAG00005002055.2"/>
</dbReference>
<evidence type="ECO:0000259" key="12">
    <source>
        <dbReference type="PROSITE" id="PS50180"/>
    </source>
</evidence>
<dbReference type="PROSITE" id="PS50179">
    <property type="entry name" value="VHS"/>
    <property type="match status" value="1"/>
</dbReference>
<dbReference type="GO" id="GO:0043130">
    <property type="term" value="F:ubiquitin binding"/>
    <property type="evidence" value="ECO:0007669"/>
    <property type="project" value="InterPro"/>
</dbReference>
<accession>A0A8C4DZ86</accession>
<dbReference type="AlphaFoldDB" id="A0A8C4DZ86"/>
<name>A0A8C4DZ86_DICLA</name>
<dbReference type="InterPro" id="IPR008152">
    <property type="entry name" value="Clathrin_a/b/g-adaptin_app_Ig"/>
</dbReference>
<feature type="domain" description="GAE" evidence="12">
    <location>
        <begin position="572"/>
        <end position="693"/>
    </location>
</feature>
<organism evidence="14 15">
    <name type="scientific">Dicentrarchus labrax</name>
    <name type="common">European seabass</name>
    <name type="synonym">Morone labrax</name>
    <dbReference type="NCBI Taxonomy" id="13489"/>
    <lineage>
        <taxon>Eukaryota</taxon>
        <taxon>Metazoa</taxon>
        <taxon>Chordata</taxon>
        <taxon>Craniata</taxon>
        <taxon>Vertebrata</taxon>
        <taxon>Euteleostomi</taxon>
        <taxon>Actinopterygii</taxon>
        <taxon>Neopterygii</taxon>
        <taxon>Teleostei</taxon>
        <taxon>Neoteleostei</taxon>
        <taxon>Acanthomorphata</taxon>
        <taxon>Eupercaria</taxon>
        <taxon>Moronidae</taxon>
        <taxon>Dicentrarchus</taxon>
    </lineage>
</organism>
<dbReference type="InterPro" id="IPR008942">
    <property type="entry name" value="ENTH_VHS"/>
</dbReference>
<evidence type="ECO:0000256" key="3">
    <source>
        <dbReference type="ARBA" id="ARBA00008099"/>
    </source>
</evidence>
<evidence type="ECO:0000256" key="6">
    <source>
        <dbReference type="ARBA" id="ARBA00022843"/>
    </source>
</evidence>
<dbReference type="GO" id="GO:0006886">
    <property type="term" value="P:intracellular protein transport"/>
    <property type="evidence" value="ECO:0007669"/>
    <property type="project" value="InterPro"/>
</dbReference>